<dbReference type="STRING" id="758820.SAMN00777080_0515"/>
<evidence type="ECO:0000313" key="2">
    <source>
        <dbReference type="Proteomes" id="UP000192333"/>
    </source>
</evidence>
<dbReference type="EMBL" id="LT838813">
    <property type="protein sequence ID" value="SMD41979.1"/>
    <property type="molecule type" value="Genomic_DNA"/>
</dbReference>
<evidence type="ECO:0000313" key="1">
    <source>
        <dbReference type="EMBL" id="SMD41979.1"/>
    </source>
</evidence>
<accession>A0A1W2GZB9</accession>
<dbReference type="InterPro" id="IPR045538">
    <property type="entry name" value="CIS_TMP"/>
</dbReference>
<name>A0A1W2GZB9_9BACT</name>
<dbReference type="AlphaFoldDB" id="A0A1W2GZB9"/>
<keyword evidence="2" id="KW-1185">Reference proteome</keyword>
<gene>
    <name evidence="1" type="ORF">SAMN00777080_0515</name>
</gene>
<proteinExistence type="predicted"/>
<protein>
    <submittedName>
        <fullName evidence="1">Uncharacterized protein</fullName>
    </submittedName>
</protein>
<dbReference type="OrthoDB" id="1488184at2"/>
<dbReference type="Pfam" id="PF19268">
    <property type="entry name" value="CIS_TMP"/>
    <property type="match status" value="1"/>
</dbReference>
<sequence>MISQKTHIIQNVTFQVDFEKMEEGLGLQEDLSLIFHQKIEPTLQKIFDSYSTEEFTIKIDKMVVDCGAVDDSDWEKMLLNRIGEQVEEMLRSEKNIGKKQVSKVKTANEVFFYFLQKGYFPWNSPFSDTDSLEKNVFITDSFIAEIAYLTLRSQKIVTRISNSFSKEFFKKLLKEITKDSERWVKDLTTGFLKQNDLNPDMQVEFLTIFLSKRKDKENSDSMNIWMELLKSKHLVNHTKFIKYLISKISEQNEMQASLLSAIKSRSFGTQEKIKAKIILEKILHSKPDFEHVQWFRDCMALVDDSDQFSDDFHERLSKKIKLILPKDSNHPENKSFEMKDQKNNKEEQFEDSIYIQNAGMVLLHPFLTALFENLNLVKDKAFISINHRNQAIGLLEFLVWGDNKHSENSFPLNKILCGISPGDLWVGEFEMPQNLKNEGEELLTEVIRHWEVLKNTGIDGLRETFLQRPGKLSHNQNGWKLIVEQKTVDILIGSLPWGLGIIKMPWMAEMLFVEWN</sequence>
<organism evidence="1 2">
    <name type="scientific">Aquiflexum balticum DSM 16537</name>
    <dbReference type="NCBI Taxonomy" id="758820"/>
    <lineage>
        <taxon>Bacteria</taxon>
        <taxon>Pseudomonadati</taxon>
        <taxon>Bacteroidota</taxon>
        <taxon>Cytophagia</taxon>
        <taxon>Cytophagales</taxon>
        <taxon>Cyclobacteriaceae</taxon>
        <taxon>Aquiflexum</taxon>
    </lineage>
</organism>
<dbReference type="Proteomes" id="UP000192333">
    <property type="component" value="Chromosome I"/>
</dbReference>
<dbReference type="RefSeq" id="WP_084118830.1">
    <property type="nucleotide sequence ID" value="NZ_LT838813.1"/>
</dbReference>
<reference evidence="2" key="1">
    <citation type="submission" date="2017-04" db="EMBL/GenBank/DDBJ databases">
        <authorList>
            <person name="Varghese N."/>
            <person name="Submissions S."/>
        </authorList>
    </citation>
    <scope>NUCLEOTIDE SEQUENCE [LARGE SCALE GENOMIC DNA]</scope>
    <source>
        <strain evidence="2">DSM 16537</strain>
    </source>
</reference>